<dbReference type="EMBL" id="ML994620">
    <property type="protein sequence ID" value="KAF2189929.1"/>
    <property type="molecule type" value="Genomic_DNA"/>
</dbReference>
<dbReference type="InterPro" id="IPR011009">
    <property type="entry name" value="Kinase-like_dom_sf"/>
</dbReference>
<evidence type="ECO:0000313" key="1">
    <source>
        <dbReference type="EMBL" id="KAF2189929.1"/>
    </source>
</evidence>
<evidence type="ECO:0000313" key="2">
    <source>
        <dbReference type="Proteomes" id="UP000800200"/>
    </source>
</evidence>
<accession>A0A6A6EH65</accession>
<proteinExistence type="predicted"/>
<dbReference type="Gene3D" id="3.90.1200.10">
    <property type="match status" value="1"/>
</dbReference>
<sequence length="307" mass="34789">MVAVREWGEDHINRSLKQIDSNTWLIGSLILHRSPRPSGTATWNDESDNSSYTLTEAPILHHFTTSQPDSPYINLVHEAGDASAVWSIGNSALCKIRYIEEGVTPESVTLNFVQDQHPSFDTPRVIHHAFGKDRSYLFLQRLPGRTLDKAWPSLNEQWRLHYVNAVVNICKEMAEWKGHRFGGVDNQNIPEFYLQPPGTDNFSSLQATCEAIGMDCSSFVFYHADLGPTNIIVEDDPKSGRVGIIDFEISGYFPRGWIRTKFRLSPGMDLSASATSTPTWWRSEVQKALGANGFEDYSKSYMEWLER</sequence>
<protein>
    <recommendedName>
        <fullName evidence="3">Aminoglycoside phosphotransferase domain-containing protein</fullName>
    </recommendedName>
</protein>
<organism evidence="1 2">
    <name type="scientific">Zopfia rhizophila CBS 207.26</name>
    <dbReference type="NCBI Taxonomy" id="1314779"/>
    <lineage>
        <taxon>Eukaryota</taxon>
        <taxon>Fungi</taxon>
        <taxon>Dikarya</taxon>
        <taxon>Ascomycota</taxon>
        <taxon>Pezizomycotina</taxon>
        <taxon>Dothideomycetes</taxon>
        <taxon>Dothideomycetes incertae sedis</taxon>
        <taxon>Zopfiaceae</taxon>
        <taxon>Zopfia</taxon>
    </lineage>
</organism>
<dbReference type="OrthoDB" id="5404599at2759"/>
<dbReference type="Proteomes" id="UP000800200">
    <property type="component" value="Unassembled WGS sequence"/>
</dbReference>
<dbReference type="SUPFAM" id="SSF56112">
    <property type="entry name" value="Protein kinase-like (PK-like)"/>
    <property type="match status" value="1"/>
</dbReference>
<dbReference type="AlphaFoldDB" id="A0A6A6EH65"/>
<evidence type="ECO:0008006" key="3">
    <source>
        <dbReference type="Google" id="ProtNLM"/>
    </source>
</evidence>
<dbReference type="PANTHER" id="PTHR21310">
    <property type="entry name" value="AMINOGLYCOSIDE PHOSPHOTRANSFERASE-RELATED-RELATED"/>
    <property type="match status" value="1"/>
</dbReference>
<name>A0A6A6EH65_9PEZI</name>
<dbReference type="InterPro" id="IPR051678">
    <property type="entry name" value="AGP_Transferase"/>
</dbReference>
<reference evidence="1" key="1">
    <citation type="journal article" date="2020" name="Stud. Mycol.">
        <title>101 Dothideomycetes genomes: a test case for predicting lifestyles and emergence of pathogens.</title>
        <authorList>
            <person name="Haridas S."/>
            <person name="Albert R."/>
            <person name="Binder M."/>
            <person name="Bloem J."/>
            <person name="Labutti K."/>
            <person name="Salamov A."/>
            <person name="Andreopoulos B."/>
            <person name="Baker S."/>
            <person name="Barry K."/>
            <person name="Bills G."/>
            <person name="Bluhm B."/>
            <person name="Cannon C."/>
            <person name="Castanera R."/>
            <person name="Culley D."/>
            <person name="Daum C."/>
            <person name="Ezra D."/>
            <person name="Gonzalez J."/>
            <person name="Henrissat B."/>
            <person name="Kuo A."/>
            <person name="Liang C."/>
            <person name="Lipzen A."/>
            <person name="Lutzoni F."/>
            <person name="Magnuson J."/>
            <person name="Mondo S."/>
            <person name="Nolan M."/>
            <person name="Ohm R."/>
            <person name="Pangilinan J."/>
            <person name="Park H.-J."/>
            <person name="Ramirez L."/>
            <person name="Alfaro M."/>
            <person name="Sun H."/>
            <person name="Tritt A."/>
            <person name="Yoshinaga Y."/>
            <person name="Zwiers L.-H."/>
            <person name="Turgeon B."/>
            <person name="Goodwin S."/>
            <person name="Spatafora J."/>
            <person name="Crous P."/>
            <person name="Grigoriev I."/>
        </authorList>
    </citation>
    <scope>NUCLEOTIDE SEQUENCE</scope>
    <source>
        <strain evidence="1">CBS 207.26</strain>
    </source>
</reference>
<gene>
    <name evidence="1" type="ORF">K469DRAFT_701210</name>
</gene>
<keyword evidence="2" id="KW-1185">Reference proteome</keyword>
<dbReference type="PANTHER" id="PTHR21310:SF58">
    <property type="entry name" value="AMINOGLYCOSIDE PHOSPHOTRANSFERASE DOMAIN-CONTAINING PROTEIN"/>
    <property type="match status" value="1"/>
</dbReference>